<comment type="similarity">
    <text evidence="1">Belongs to the LOG family.</text>
</comment>
<keyword evidence="3" id="KW-0203">Cytokinin biosynthesis</keyword>
<protein>
    <recommendedName>
        <fullName evidence="2">cytokinin riboside 5'-monophosphate phosphoribohydrolase</fullName>
        <ecNumber evidence="2">3.2.2.n1</ecNumber>
    </recommendedName>
</protein>
<dbReference type="AlphaFoldDB" id="A0A8K0HR53"/>
<keyword evidence="8" id="KW-1185">Reference proteome</keyword>
<dbReference type="Pfam" id="PF03641">
    <property type="entry name" value="Lysine_decarbox"/>
    <property type="match status" value="1"/>
</dbReference>
<dbReference type="EMBL" id="VOIH02000001">
    <property type="protein sequence ID" value="KAF3456044.1"/>
    <property type="molecule type" value="Genomic_DNA"/>
</dbReference>
<dbReference type="GO" id="GO:0005829">
    <property type="term" value="C:cytosol"/>
    <property type="evidence" value="ECO:0007669"/>
    <property type="project" value="TreeGrafter"/>
</dbReference>
<accession>A0A8K0HR53</accession>
<gene>
    <name evidence="7" type="ORF">FNV43_RR00687</name>
</gene>
<dbReference type="InterPro" id="IPR031100">
    <property type="entry name" value="LOG_fam"/>
</dbReference>
<comment type="caution">
    <text evidence="7">The sequence shown here is derived from an EMBL/GenBank/DDBJ whole genome shotgun (WGS) entry which is preliminary data.</text>
</comment>
<evidence type="ECO:0000256" key="4">
    <source>
        <dbReference type="ARBA" id="ARBA00024884"/>
    </source>
</evidence>
<comment type="function">
    <text evidence="4">Cytokinin-activating enzyme working in the direct activation pathway. Phosphoribohydrolase that converts inactive cytokinin nucleotides to the biologically active free-base forms.</text>
</comment>
<dbReference type="PANTHER" id="PTHR31223">
    <property type="entry name" value="LOG FAMILY PROTEIN YJL055W"/>
    <property type="match status" value="1"/>
</dbReference>
<name>A0A8K0HR53_9ROSA</name>
<proteinExistence type="inferred from homology"/>
<comment type="catalytic activity">
    <reaction evidence="6">
        <text>9-ribosyl-trans-zeatin 5'-phosphate + H2O = trans-zeatin + D-ribose 5-phosphate</text>
        <dbReference type="Rhea" id="RHEA:48564"/>
        <dbReference type="ChEBI" id="CHEBI:15377"/>
        <dbReference type="ChEBI" id="CHEBI:16522"/>
        <dbReference type="ChEBI" id="CHEBI:78346"/>
        <dbReference type="ChEBI" id="CHEBI:87947"/>
        <dbReference type="EC" id="3.2.2.n1"/>
    </reaction>
</comment>
<comment type="catalytic activity">
    <reaction evidence="5">
        <text>N(6)-(dimethylallyl)adenosine 5'-phosphate + H2O = N(6)-dimethylallyladenine + D-ribose 5-phosphate</text>
        <dbReference type="Rhea" id="RHEA:48560"/>
        <dbReference type="ChEBI" id="CHEBI:15377"/>
        <dbReference type="ChEBI" id="CHEBI:17660"/>
        <dbReference type="ChEBI" id="CHEBI:57526"/>
        <dbReference type="ChEBI" id="CHEBI:78346"/>
        <dbReference type="EC" id="3.2.2.n1"/>
    </reaction>
</comment>
<dbReference type="GO" id="GO:0016799">
    <property type="term" value="F:hydrolase activity, hydrolyzing N-glycosyl compounds"/>
    <property type="evidence" value="ECO:0007669"/>
    <property type="project" value="TreeGrafter"/>
</dbReference>
<reference evidence="7" key="1">
    <citation type="submission" date="2020-03" db="EMBL/GenBank/DDBJ databases">
        <title>A high-quality chromosome-level genome assembly of a woody plant with both climbing and erect habits, Rhamnella rubrinervis.</title>
        <authorList>
            <person name="Lu Z."/>
            <person name="Yang Y."/>
            <person name="Zhu X."/>
            <person name="Sun Y."/>
        </authorList>
    </citation>
    <scope>NUCLEOTIDE SEQUENCE</scope>
    <source>
        <strain evidence="7">BYM</strain>
        <tissue evidence="7">Leaf</tissue>
    </source>
</reference>
<evidence type="ECO:0000256" key="1">
    <source>
        <dbReference type="ARBA" id="ARBA00006763"/>
    </source>
</evidence>
<organism evidence="7 8">
    <name type="scientific">Rhamnella rubrinervis</name>
    <dbReference type="NCBI Taxonomy" id="2594499"/>
    <lineage>
        <taxon>Eukaryota</taxon>
        <taxon>Viridiplantae</taxon>
        <taxon>Streptophyta</taxon>
        <taxon>Embryophyta</taxon>
        <taxon>Tracheophyta</taxon>
        <taxon>Spermatophyta</taxon>
        <taxon>Magnoliopsida</taxon>
        <taxon>eudicotyledons</taxon>
        <taxon>Gunneridae</taxon>
        <taxon>Pentapetalae</taxon>
        <taxon>rosids</taxon>
        <taxon>fabids</taxon>
        <taxon>Rosales</taxon>
        <taxon>Rhamnaceae</taxon>
        <taxon>rhamnoid group</taxon>
        <taxon>Rhamneae</taxon>
        <taxon>Rhamnella</taxon>
    </lineage>
</organism>
<evidence type="ECO:0000256" key="5">
    <source>
        <dbReference type="ARBA" id="ARBA00047718"/>
    </source>
</evidence>
<evidence type="ECO:0000313" key="7">
    <source>
        <dbReference type="EMBL" id="KAF3456044.1"/>
    </source>
</evidence>
<evidence type="ECO:0000256" key="2">
    <source>
        <dbReference type="ARBA" id="ARBA00012205"/>
    </source>
</evidence>
<dbReference type="OrthoDB" id="1186964at2759"/>
<evidence type="ECO:0000313" key="8">
    <source>
        <dbReference type="Proteomes" id="UP000796880"/>
    </source>
</evidence>
<dbReference type="EC" id="3.2.2.n1" evidence="2"/>
<dbReference type="PANTHER" id="PTHR31223:SF70">
    <property type="entry name" value="LOG FAMILY PROTEIN YJL055W"/>
    <property type="match status" value="1"/>
</dbReference>
<dbReference type="GO" id="GO:0009691">
    <property type="term" value="P:cytokinin biosynthetic process"/>
    <property type="evidence" value="ECO:0007669"/>
    <property type="project" value="UniProtKB-KW"/>
</dbReference>
<dbReference type="GO" id="GO:0005634">
    <property type="term" value="C:nucleus"/>
    <property type="evidence" value="ECO:0007669"/>
    <property type="project" value="TreeGrafter"/>
</dbReference>
<dbReference type="Proteomes" id="UP000796880">
    <property type="component" value="Unassembled WGS sequence"/>
</dbReference>
<evidence type="ECO:0000256" key="6">
    <source>
        <dbReference type="ARBA" id="ARBA00049153"/>
    </source>
</evidence>
<sequence>MRLIYGKPCHLPVELKYKAYWVIKVFNSNLDDACKLRKLQISELEELRNDAYENLKIQKDEQQRCSLGNLTLKDFVCQFIRKLDGKHILESLKAFKPLLDVKPEKDVEMEGASVCRFTNICVFRGSSLVKDREFLKAAHTLSRVFAEKKDLFSLLNVNNFFDGLLTFLDHAVEHNFISHSARQILVSVSTADELIDKLRRFVHEPDPVMAKLDWSERGSKKRRFDLTLSL</sequence>
<evidence type="ECO:0000256" key="3">
    <source>
        <dbReference type="ARBA" id="ARBA00022712"/>
    </source>
</evidence>
<dbReference type="Gene3D" id="3.40.50.450">
    <property type="match status" value="1"/>
</dbReference>
<dbReference type="SUPFAM" id="SSF102405">
    <property type="entry name" value="MCP/YpsA-like"/>
    <property type="match status" value="1"/>
</dbReference>